<keyword evidence="3" id="KW-0456">Lyase</keyword>
<dbReference type="SMART" id="SM00830">
    <property type="entry name" value="CM_2"/>
    <property type="match status" value="1"/>
</dbReference>
<dbReference type="Gene3D" id="1.20.59.10">
    <property type="entry name" value="Chorismate mutase"/>
    <property type="match status" value="1"/>
</dbReference>
<dbReference type="InterPro" id="IPR051331">
    <property type="entry name" value="Chorismate_mutase-related"/>
</dbReference>
<dbReference type="PANTHER" id="PTHR38041:SF1">
    <property type="entry name" value="CHORISMATE MUTASE"/>
    <property type="match status" value="1"/>
</dbReference>
<dbReference type="AlphaFoldDB" id="J9GDZ5"/>
<reference evidence="3" key="1">
    <citation type="journal article" date="2012" name="PLoS ONE">
        <title>Gene sets for utilization of primary and secondary nutrition supplies in the distal gut of endangered iberian lynx.</title>
        <authorList>
            <person name="Alcaide M."/>
            <person name="Messina E."/>
            <person name="Richter M."/>
            <person name="Bargiela R."/>
            <person name="Peplies J."/>
            <person name="Huws S.A."/>
            <person name="Newbold C.J."/>
            <person name="Golyshin P.N."/>
            <person name="Simon M.A."/>
            <person name="Lopez G."/>
            <person name="Yakimov M.M."/>
            <person name="Ferrer M."/>
        </authorList>
    </citation>
    <scope>NUCLEOTIDE SEQUENCE</scope>
</reference>
<dbReference type="Pfam" id="PF01817">
    <property type="entry name" value="CM_2"/>
    <property type="match status" value="1"/>
</dbReference>
<evidence type="ECO:0000259" key="2">
    <source>
        <dbReference type="PROSITE" id="PS51168"/>
    </source>
</evidence>
<evidence type="ECO:0000256" key="1">
    <source>
        <dbReference type="ARBA" id="ARBA00023235"/>
    </source>
</evidence>
<accession>J9GDZ5</accession>
<dbReference type="InterPro" id="IPR002701">
    <property type="entry name" value="CM_II_prokaryot"/>
</dbReference>
<dbReference type="SUPFAM" id="SSF48600">
    <property type="entry name" value="Chorismate mutase II"/>
    <property type="match status" value="1"/>
</dbReference>
<gene>
    <name evidence="3" type="ORF">EVA_11870</name>
</gene>
<dbReference type="InterPro" id="IPR036979">
    <property type="entry name" value="CM_dom_sf"/>
</dbReference>
<dbReference type="GO" id="GO:0009697">
    <property type="term" value="P:salicylic acid biosynthetic process"/>
    <property type="evidence" value="ECO:0007669"/>
    <property type="project" value="TreeGrafter"/>
</dbReference>
<name>J9GDZ5_9ZZZZ</name>
<evidence type="ECO:0000313" key="3">
    <source>
        <dbReference type="EMBL" id="EJX00023.1"/>
    </source>
</evidence>
<keyword evidence="1" id="KW-0413">Isomerase</keyword>
<dbReference type="GO" id="GO:0004664">
    <property type="term" value="F:prephenate dehydratase activity"/>
    <property type="evidence" value="ECO:0007669"/>
    <property type="project" value="UniProtKB-EC"/>
</dbReference>
<dbReference type="GO" id="GO:0046417">
    <property type="term" value="P:chorismate metabolic process"/>
    <property type="evidence" value="ECO:0007669"/>
    <property type="project" value="InterPro"/>
</dbReference>
<dbReference type="EMBL" id="AMCI01003558">
    <property type="protein sequence ID" value="EJX00023.1"/>
    <property type="molecule type" value="Genomic_DNA"/>
</dbReference>
<comment type="caution">
    <text evidence="3">The sequence shown here is derived from an EMBL/GenBank/DDBJ whole genome shotgun (WGS) entry which is preliminary data.</text>
</comment>
<protein>
    <submittedName>
        <fullName evidence="3">Protein containing Chorismate mutase domain protein</fullName>
        <ecNumber evidence="3">4.2.1.51</ecNumber>
    </submittedName>
</protein>
<feature type="domain" description="Chorismate mutase" evidence="2">
    <location>
        <begin position="1"/>
        <end position="88"/>
    </location>
</feature>
<dbReference type="InterPro" id="IPR036263">
    <property type="entry name" value="Chorismate_II_sf"/>
</dbReference>
<proteinExistence type="predicted"/>
<organism evidence="3">
    <name type="scientific">gut metagenome</name>
    <dbReference type="NCBI Taxonomy" id="749906"/>
    <lineage>
        <taxon>unclassified sequences</taxon>
        <taxon>metagenomes</taxon>
        <taxon>organismal metagenomes</taxon>
    </lineage>
</organism>
<dbReference type="EC" id="4.2.1.51" evidence="3"/>
<dbReference type="PROSITE" id="PS51168">
    <property type="entry name" value="CHORISMATE_MUT_2"/>
    <property type="match status" value="1"/>
</dbReference>
<sequence length="96" mass="11440">MNQLEEARRVIDHVDRQMAALFEQRMEAVRHVAEFKATHGLPVLNREREEEVVSRNLALLEDPALYPYYETFIRDLMALSRRYQAELLELLKNNRV</sequence>
<dbReference type="PANTHER" id="PTHR38041">
    <property type="entry name" value="CHORISMATE MUTASE"/>
    <property type="match status" value="1"/>
</dbReference>
<dbReference type="GO" id="GO:0004106">
    <property type="term" value="F:chorismate mutase activity"/>
    <property type="evidence" value="ECO:0007669"/>
    <property type="project" value="InterPro"/>
</dbReference>